<evidence type="ECO:0000256" key="6">
    <source>
        <dbReference type="SAM" id="Phobius"/>
    </source>
</evidence>
<proteinExistence type="predicted"/>
<feature type="transmembrane region" description="Helical" evidence="6">
    <location>
        <begin position="260"/>
        <end position="279"/>
    </location>
</feature>
<feature type="transmembrane region" description="Helical" evidence="6">
    <location>
        <begin position="128"/>
        <end position="145"/>
    </location>
</feature>
<keyword evidence="4 6" id="KW-1133">Transmembrane helix</keyword>
<evidence type="ECO:0000259" key="7">
    <source>
        <dbReference type="Pfam" id="PF00892"/>
    </source>
</evidence>
<dbReference type="AlphaFoldDB" id="A0A3B1BUC5"/>
<feature type="domain" description="EamA" evidence="7">
    <location>
        <begin position="7"/>
        <end position="145"/>
    </location>
</feature>
<keyword evidence="5 6" id="KW-0472">Membrane</keyword>
<evidence type="ECO:0000256" key="2">
    <source>
        <dbReference type="ARBA" id="ARBA00022475"/>
    </source>
</evidence>
<evidence type="ECO:0000256" key="3">
    <source>
        <dbReference type="ARBA" id="ARBA00022692"/>
    </source>
</evidence>
<gene>
    <name evidence="8" type="ORF">MNBD_GAMMA24-72</name>
</gene>
<dbReference type="InterPro" id="IPR000620">
    <property type="entry name" value="EamA_dom"/>
</dbReference>
<feature type="transmembrane region" description="Helical" evidence="6">
    <location>
        <begin position="197"/>
        <end position="218"/>
    </location>
</feature>
<reference evidence="8" key="1">
    <citation type="submission" date="2018-06" db="EMBL/GenBank/DDBJ databases">
        <authorList>
            <person name="Zhirakovskaya E."/>
        </authorList>
    </citation>
    <scope>NUCLEOTIDE SEQUENCE</scope>
</reference>
<feature type="transmembrane region" description="Helical" evidence="6">
    <location>
        <begin position="71"/>
        <end position="94"/>
    </location>
</feature>
<dbReference type="InterPro" id="IPR051258">
    <property type="entry name" value="Diverse_Substrate_Transporter"/>
</dbReference>
<dbReference type="EMBL" id="UOFZ01000170">
    <property type="protein sequence ID" value="VAX14340.1"/>
    <property type="molecule type" value="Genomic_DNA"/>
</dbReference>
<feature type="domain" description="EamA" evidence="7">
    <location>
        <begin position="163"/>
        <end position="298"/>
    </location>
</feature>
<evidence type="ECO:0000256" key="1">
    <source>
        <dbReference type="ARBA" id="ARBA00004651"/>
    </source>
</evidence>
<keyword evidence="2" id="KW-1003">Cell membrane</keyword>
<comment type="subcellular location">
    <subcellularLocation>
        <location evidence="1">Cell membrane</location>
        <topology evidence="1">Multi-pass membrane protein</topology>
    </subcellularLocation>
</comment>
<dbReference type="PANTHER" id="PTHR42920">
    <property type="entry name" value="OS03G0707200 PROTEIN-RELATED"/>
    <property type="match status" value="1"/>
</dbReference>
<feature type="transmembrane region" description="Helical" evidence="6">
    <location>
        <begin position="36"/>
        <end position="55"/>
    </location>
</feature>
<name>A0A3B1BUC5_9ZZZZ</name>
<feature type="transmembrane region" description="Helical" evidence="6">
    <location>
        <begin position="100"/>
        <end position="121"/>
    </location>
</feature>
<sequence>MKTNYLQGVLFCLVATVVWGTTFPLMTSVLRHIDPFTFTAMRYSIAGVAFLILLLNREGLAGLSLKGERVFLAWFLGSCGFAGFGFLVFLGQQLSGPTGALSASIMMATMPMLGLLVNWAVRGVRPPLASFLFILLSFCGVSLVLTRGDYAAVLAMPSNYAPDFLIILGALCWVIYTVGASFFPAWSVYRYTTITTLLGMVTVFAVNIILIAFDVITLPSASTVLTVAPHLIYMALIAGFVGVLSWNMGNKIVTSMNGVLFMDVVPTTTFIISAFTGVAPQREQIIGASLTASALIMNNLYQRYRVVRQNRLAALELAPDLE</sequence>
<feature type="transmembrane region" description="Helical" evidence="6">
    <location>
        <begin position="285"/>
        <end position="301"/>
    </location>
</feature>
<feature type="transmembrane region" description="Helical" evidence="6">
    <location>
        <begin position="165"/>
        <end position="185"/>
    </location>
</feature>
<feature type="transmembrane region" description="Helical" evidence="6">
    <location>
        <begin position="230"/>
        <end position="248"/>
    </location>
</feature>
<accession>A0A3B1BUC5</accession>
<evidence type="ECO:0000256" key="5">
    <source>
        <dbReference type="ARBA" id="ARBA00023136"/>
    </source>
</evidence>
<keyword evidence="3 6" id="KW-0812">Transmembrane</keyword>
<evidence type="ECO:0000313" key="8">
    <source>
        <dbReference type="EMBL" id="VAX14340.1"/>
    </source>
</evidence>
<dbReference type="PANTHER" id="PTHR42920:SF14">
    <property type="entry name" value="TRANSPORTER, DRUG_METABOLITE EXPORTER FAMILY"/>
    <property type="match status" value="1"/>
</dbReference>
<dbReference type="InterPro" id="IPR037185">
    <property type="entry name" value="EmrE-like"/>
</dbReference>
<organism evidence="8">
    <name type="scientific">hydrothermal vent metagenome</name>
    <dbReference type="NCBI Taxonomy" id="652676"/>
    <lineage>
        <taxon>unclassified sequences</taxon>
        <taxon>metagenomes</taxon>
        <taxon>ecological metagenomes</taxon>
    </lineage>
</organism>
<dbReference type="Pfam" id="PF00892">
    <property type="entry name" value="EamA"/>
    <property type="match status" value="2"/>
</dbReference>
<evidence type="ECO:0000256" key="4">
    <source>
        <dbReference type="ARBA" id="ARBA00022989"/>
    </source>
</evidence>
<dbReference type="SUPFAM" id="SSF103481">
    <property type="entry name" value="Multidrug resistance efflux transporter EmrE"/>
    <property type="match status" value="1"/>
</dbReference>
<protein>
    <recommendedName>
        <fullName evidence="7">EamA domain-containing protein</fullName>
    </recommendedName>
</protein>
<dbReference type="GO" id="GO:0005886">
    <property type="term" value="C:plasma membrane"/>
    <property type="evidence" value="ECO:0007669"/>
    <property type="project" value="UniProtKB-SubCell"/>
</dbReference>